<protein>
    <recommendedName>
        <fullName evidence="3">SNF2 N-terminal domain-containing protein</fullName>
    </recommendedName>
</protein>
<organism evidence="1 2">
    <name type="scientific">Aspergillus fumigatiaffinis</name>
    <dbReference type="NCBI Taxonomy" id="340414"/>
    <lineage>
        <taxon>Eukaryota</taxon>
        <taxon>Fungi</taxon>
        <taxon>Dikarya</taxon>
        <taxon>Ascomycota</taxon>
        <taxon>Pezizomycotina</taxon>
        <taxon>Eurotiomycetes</taxon>
        <taxon>Eurotiomycetidae</taxon>
        <taxon>Eurotiales</taxon>
        <taxon>Aspergillaceae</taxon>
        <taxon>Aspergillus</taxon>
        <taxon>Aspergillus subgen. Fumigati</taxon>
    </lineage>
</organism>
<sequence>MALSPYNQGPDDECSSAADFSICCPCMQAGPTAKYMALRDGLNLVVVPKRLLPAWVKEWKDTVERHQLVNMTLLLGHGTPIEGIQTGTISKDADQFEVLSNPKSVSGHVKDALPLFSKAPVPATGIGSRSSGKEVSVEAARFAQTFQDECHDKGEGKTFHIFDHLSKRAMPAIRMLSGTPFETSPSDIAFYMTLLEKSQRVQHQALDFCTSKNAQQHGRQFSKQANKAMLSRAPHPGIQGYCRLLDSSAGPSIRDGLATESLNCLQTIGWIPMDSALSTELDRIGAARAEGQENRFRLSAAGIVRALYAANCPGFSTDVVQTFLSKGLNWKRAHLVQQARVLSPMGTRVVTKASETGSLAADQEIPWLVQKSIPSIRGFFENGKKRANINTSDKA</sequence>
<dbReference type="Proteomes" id="UP000653565">
    <property type="component" value="Unassembled WGS sequence"/>
</dbReference>
<evidence type="ECO:0000313" key="2">
    <source>
        <dbReference type="Proteomes" id="UP000653565"/>
    </source>
</evidence>
<reference evidence="1" key="1">
    <citation type="journal article" date="2020" name="bioRxiv">
        <title>Genomic and phenotypic heterogeneity of clinical isolates of the human pathogens Aspergillus fumigatus, Aspergillus lentulus and Aspergillus fumigatiaffinis.</title>
        <authorList>
            <person name="dos Santos R.A.C."/>
            <person name="Steenwyk J.L."/>
            <person name="Rivero-Menendez O."/>
            <person name="Mead M.E."/>
            <person name="Silva L.P."/>
            <person name="Bastos R.W."/>
            <person name="Alastruey-Izquierdo A."/>
            <person name="Goldman G.H."/>
            <person name="Rokas A."/>
        </authorList>
    </citation>
    <scope>NUCLEOTIDE SEQUENCE</scope>
    <source>
        <strain evidence="1">CNM-CM6805</strain>
    </source>
</reference>
<gene>
    <name evidence="1" type="ORF">CNMCM6805_002353</name>
</gene>
<dbReference type="OrthoDB" id="4511048at2759"/>
<proteinExistence type="predicted"/>
<dbReference type="EMBL" id="JAAAPX010000015">
    <property type="protein sequence ID" value="KAF4242729.1"/>
    <property type="molecule type" value="Genomic_DNA"/>
</dbReference>
<accession>A0A8H4HDW7</accession>
<name>A0A8H4HDW7_9EURO</name>
<comment type="caution">
    <text evidence="1">The sequence shown here is derived from an EMBL/GenBank/DDBJ whole genome shotgun (WGS) entry which is preliminary data.</text>
</comment>
<dbReference type="AlphaFoldDB" id="A0A8H4HDW7"/>
<evidence type="ECO:0000313" key="1">
    <source>
        <dbReference type="EMBL" id="KAF4242729.1"/>
    </source>
</evidence>
<evidence type="ECO:0008006" key="3">
    <source>
        <dbReference type="Google" id="ProtNLM"/>
    </source>
</evidence>
<reference evidence="1" key="2">
    <citation type="submission" date="2020-04" db="EMBL/GenBank/DDBJ databases">
        <authorList>
            <person name="Santos R.A.C."/>
            <person name="Steenwyk J.L."/>
            <person name="Rivero-Menendez O."/>
            <person name="Mead M.E."/>
            <person name="Silva L.P."/>
            <person name="Bastos R.W."/>
            <person name="Alastruey-Izquierdo A."/>
            <person name="Goldman G.H."/>
            <person name="Rokas A."/>
        </authorList>
    </citation>
    <scope>NUCLEOTIDE SEQUENCE</scope>
    <source>
        <strain evidence="1">CNM-CM6805</strain>
    </source>
</reference>
<keyword evidence="2" id="KW-1185">Reference proteome</keyword>